<evidence type="ECO:0000313" key="10">
    <source>
        <dbReference type="EMBL" id="MDO8108462.1"/>
    </source>
</evidence>
<keyword evidence="6 8" id="KW-0472">Membrane</keyword>
<dbReference type="RefSeq" id="WP_304602161.1">
    <property type="nucleotide sequence ID" value="NZ_JAUQYO010000001.1"/>
</dbReference>
<gene>
    <name evidence="10" type="ORF">Q6348_14790</name>
</gene>
<dbReference type="InterPro" id="IPR011701">
    <property type="entry name" value="MFS"/>
</dbReference>
<feature type="transmembrane region" description="Helical" evidence="8">
    <location>
        <begin position="91"/>
        <end position="111"/>
    </location>
</feature>
<feature type="region of interest" description="Disordered" evidence="7">
    <location>
        <begin position="564"/>
        <end position="603"/>
    </location>
</feature>
<keyword evidence="5 8" id="KW-1133">Transmembrane helix</keyword>
<dbReference type="InterPro" id="IPR036259">
    <property type="entry name" value="MFS_trans_sf"/>
</dbReference>
<keyword evidence="2" id="KW-0813">Transport</keyword>
<dbReference type="EMBL" id="JAUQYP010000002">
    <property type="protein sequence ID" value="MDO8108462.1"/>
    <property type="molecule type" value="Genomic_DNA"/>
</dbReference>
<feature type="transmembrane region" description="Helical" evidence="8">
    <location>
        <begin position="331"/>
        <end position="350"/>
    </location>
</feature>
<dbReference type="Pfam" id="PF07690">
    <property type="entry name" value="MFS_1"/>
    <property type="match status" value="1"/>
</dbReference>
<feature type="domain" description="Major facilitator superfamily (MFS) profile" evidence="9">
    <location>
        <begin position="19"/>
        <end position="495"/>
    </location>
</feature>
<feature type="transmembrane region" description="Helical" evidence="8">
    <location>
        <begin position="294"/>
        <end position="319"/>
    </location>
</feature>
<evidence type="ECO:0000256" key="3">
    <source>
        <dbReference type="ARBA" id="ARBA00022475"/>
    </source>
</evidence>
<feature type="transmembrane region" description="Helical" evidence="8">
    <location>
        <begin position="387"/>
        <end position="406"/>
    </location>
</feature>
<dbReference type="Gene3D" id="1.20.1250.20">
    <property type="entry name" value="MFS general substrate transporter like domains"/>
    <property type="match status" value="2"/>
</dbReference>
<comment type="subcellular location">
    <subcellularLocation>
        <location evidence="1">Cell membrane</location>
        <topology evidence="1">Multi-pass membrane protein</topology>
    </subcellularLocation>
</comment>
<feature type="transmembrane region" description="Helical" evidence="8">
    <location>
        <begin position="183"/>
        <end position="200"/>
    </location>
</feature>
<name>A0ABT9DFB2_9CELL</name>
<keyword evidence="3" id="KW-1003">Cell membrane</keyword>
<feature type="transmembrane region" description="Helical" evidence="8">
    <location>
        <begin position="362"/>
        <end position="381"/>
    </location>
</feature>
<evidence type="ECO:0000256" key="2">
    <source>
        <dbReference type="ARBA" id="ARBA00022448"/>
    </source>
</evidence>
<feature type="transmembrane region" description="Helical" evidence="8">
    <location>
        <begin position="221"/>
        <end position="239"/>
    </location>
</feature>
<accession>A0ABT9DFB2</accession>
<evidence type="ECO:0000256" key="5">
    <source>
        <dbReference type="ARBA" id="ARBA00022989"/>
    </source>
</evidence>
<dbReference type="InterPro" id="IPR020846">
    <property type="entry name" value="MFS_dom"/>
</dbReference>
<feature type="transmembrane region" description="Helical" evidence="8">
    <location>
        <begin position="117"/>
        <end position="136"/>
    </location>
</feature>
<sequence>MSRRAPFIAADHPRYRWVALSNTTLGMLMATINASIVLISLPAIFSGIGLDPLQPGNVSYLLWMLMGYMLVTAVLVVSFGRLGDLYGRVRIYNLGFVVFTAGSIALALVPWGGQAGALWLIGWRLVQGVGGAMLFANSSAILTDAFPAHRRGMALGVNQVAAIAGSFLGLLVGGLLAVISWRAVFVVSVPIGVLGTVWSYRSLHETARRATRASMDWAGNASFALGLTLLLVGITYGIQPYAGSPTGWTNPWVLGSIVAGLGVLTLFVAIELRVEAPMLDLRLFRIRAFGMGNLAGLLAAIGRGGLQFMLIIWLQGIWLPLHGYSYESTPLWAGIYMLPITAGFLLAGPLSGTLSDRFGARGFASTGLVLVALTFGALLVLPVEFTYWQFALITLLSGIGSGLFGAPNRTAIMNSVPASARGAASGVAGTVQNAGSALSIGVFFSLMIVGLSRTLPRALTSGLTAHGVPTAVAAQIGQLPPVGSMFAAFLGYNPIQTLLAPTGVLGSLPASDVTALTGKEFFPRLISGPFHHGLIVVFGVAAVLSLIGAIASFSRGGRYVHADEPEATTSGPGVPAGALDVAGPRAGDGAGAEVGARGGTRGA</sequence>
<feature type="transmembrane region" description="Helical" evidence="8">
    <location>
        <begin position="24"/>
        <end position="48"/>
    </location>
</feature>
<dbReference type="CDD" id="cd17321">
    <property type="entry name" value="MFS_MMR_MDR_like"/>
    <property type="match status" value="1"/>
</dbReference>
<feature type="transmembrane region" description="Helical" evidence="8">
    <location>
        <begin position="157"/>
        <end position="177"/>
    </location>
</feature>
<dbReference type="SUPFAM" id="SSF103473">
    <property type="entry name" value="MFS general substrate transporter"/>
    <property type="match status" value="1"/>
</dbReference>
<evidence type="ECO:0000259" key="9">
    <source>
        <dbReference type="PROSITE" id="PS50850"/>
    </source>
</evidence>
<evidence type="ECO:0000256" key="1">
    <source>
        <dbReference type="ARBA" id="ARBA00004651"/>
    </source>
</evidence>
<evidence type="ECO:0000256" key="7">
    <source>
        <dbReference type="SAM" id="MobiDB-lite"/>
    </source>
</evidence>
<dbReference type="PROSITE" id="PS50850">
    <property type="entry name" value="MFS"/>
    <property type="match status" value="1"/>
</dbReference>
<feature type="compositionally biased region" description="Gly residues" evidence="7">
    <location>
        <begin position="586"/>
        <end position="603"/>
    </location>
</feature>
<feature type="transmembrane region" description="Helical" evidence="8">
    <location>
        <begin position="251"/>
        <end position="274"/>
    </location>
</feature>
<organism evidence="10 11">
    <name type="scientific">Actinotalea lenta</name>
    <dbReference type="NCBI Taxonomy" id="3064654"/>
    <lineage>
        <taxon>Bacteria</taxon>
        <taxon>Bacillati</taxon>
        <taxon>Actinomycetota</taxon>
        <taxon>Actinomycetes</taxon>
        <taxon>Micrococcales</taxon>
        <taxon>Cellulomonadaceae</taxon>
        <taxon>Actinotalea</taxon>
    </lineage>
</organism>
<dbReference type="PANTHER" id="PTHR42718:SF46">
    <property type="entry name" value="BLR6921 PROTEIN"/>
    <property type="match status" value="1"/>
</dbReference>
<feature type="transmembrane region" description="Helical" evidence="8">
    <location>
        <begin position="427"/>
        <end position="451"/>
    </location>
</feature>
<evidence type="ECO:0000313" key="11">
    <source>
        <dbReference type="Proteomes" id="UP001232536"/>
    </source>
</evidence>
<protein>
    <submittedName>
        <fullName evidence="10">MFS transporter</fullName>
    </submittedName>
</protein>
<evidence type="ECO:0000256" key="6">
    <source>
        <dbReference type="ARBA" id="ARBA00023136"/>
    </source>
</evidence>
<comment type="caution">
    <text evidence="10">The sequence shown here is derived from an EMBL/GenBank/DDBJ whole genome shotgun (WGS) entry which is preliminary data.</text>
</comment>
<reference evidence="10 11" key="1">
    <citation type="submission" date="2023-07" db="EMBL/GenBank/DDBJ databases">
        <title>Description of novel actinomycetes strains, isolated from tidal flat sediment.</title>
        <authorList>
            <person name="Lu C."/>
        </authorList>
    </citation>
    <scope>NUCLEOTIDE SEQUENCE [LARGE SCALE GENOMIC DNA]</scope>
    <source>
        <strain evidence="10 11">SYSU T00b441</strain>
    </source>
</reference>
<keyword evidence="4 8" id="KW-0812">Transmembrane</keyword>
<keyword evidence="11" id="KW-1185">Reference proteome</keyword>
<evidence type="ECO:0000256" key="8">
    <source>
        <dbReference type="SAM" id="Phobius"/>
    </source>
</evidence>
<feature type="transmembrane region" description="Helical" evidence="8">
    <location>
        <begin position="60"/>
        <end position="79"/>
    </location>
</feature>
<proteinExistence type="predicted"/>
<dbReference type="PANTHER" id="PTHR42718">
    <property type="entry name" value="MAJOR FACILITATOR SUPERFAMILY MULTIDRUG TRANSPORTER MFSC"/>
    <property type="match status" value="1"/>
</dbReference>
<evidence type="ECO:0000256" key="4">
    <source>
        <dbReference type="ARBA" id="ARBA00022692"/>
    </source>
</evidence>
<dbReference type="Proteomes" id="UP001232536">
    <property type="component" value="Unassembled WGS sequence"/>
</dbReference>
<feature type="transmembrane region" description="Helical" evidence="8">
    <location>
        <begin position="530"/>
        <end position="551"/>
    </location>
</feature>